<dbReference type="PROSITE" id="PS01149">
    <property type="entry name" value="PSI_RSU"/>
    <property type="match status" value="1"/>
</dbReference>
<sequence>MRKNNPRKPFFNEGGKDSDPRKSSGKSDFTPKGGRSDKGEGKFFQKGKSFDKKDESHGKPSFGKKTNFDSDNKRSFGDKPKGRFFNSDEKGSDKPSYGKRFDSRDSGKKPFGDKRFDKGEGFKKKFDKREDSGFQKKTFGEKSERFKKDDFSGKKFEKRDGGDFPKKSFGDKQERFKNEGFSPKRKFVKDDSSEKPFFKKEFSKDSSPRDSGEKLVYKGRGRDQKPVFGFEQPKSSDDKPTEKRGFGKNRPNRQELNPDRPDYNFDALPARKTKGKEESELLRLNKFIANSGICGRREADDLIARGLITVNGEVVTEMGFKVKKTDRVVYQGKKINPEKPVYVLLNKPKDFITTTDDPMERKTVMKLVENACEERIFPVGRLDRNTTGLLLFTNDGELTAKLSHPSNEVKKIYQVTLDMPLTQNHEKEILEGLTLEDGDVKVDDMQVLSKDRTILGLEIHIGRNRIVRRLFAHLGYEVIGLDRVMYAGLDKKDLKRGHYRFLTEQEVIRLKFFT</sequence>
<comment type="similarity">
    <text evidence="1 4">Belongs to the pseudouridine synthase RsuA family.</text>
</comment>
<feature type="compositionally biased region" description="Basic and acidic residues" evidence="5">
    <location>
        <begin position="99"/>
        <end position="178"/>
    </location>
</feature>
<name>A0ABS3BTU1_9BACT</name>
<dbReference type="Gene3D" id="3.30.70.580">
    <property type="entry name" value="Pseudouridine synthase I, catalytic domain, N-terminal subdomain"/>
    <property type="match status" value="1"/>
</dbReference>
<dbReference type="NCBIfam" id="TIGR00093">
    <property type="entry name" value="pseudouridine synthase"/>
    <property type="match status" value="1"/>
</dbReference>
<comment type="caution">
    <text evidence="7">The sequence shown here is derived from an EMBL/GenBank/DDBJ whole genome shotgun (WGS) entry which is preliminary data.</text>
</comment>
<dbReference type="SUPFAM" id="SSF55120">
    <property type="entry name" value="Pseudouridine synthase"/>
    <property type="match status" value="1"/>
</dbReference>
<dbReference type="SUPFAM" id="SSF55174">
    <property type="entry name" value="Alpha-L RNA-binding motif"/>
    <property type="match status" value="1"/>
</dbReference>
<dbReference type="PANTHER" id="PTHR47683:SF2">
    <property type="entry name" value="RNA-BINDING S4 DOMAIN-CONTAINING PROTEIN"/>
    <property type="match status" value="1"/>
</dbReference>
<keyword evidence="2 4" id="KW-0413">Isomerase</keyword>
<dbReference type="PANTHER" id="PTHR47683">
    <property type="entry name" value="PSEUDOURIDINE SYNTHASE FAMILY PROTEIN-RELATED"/>
    <property type="match status" value="1"/>
</dbReference>
<evidence type="ECO:0000256" key="1">
    <source>
        <dbReference type="ARBA" id="ARBA00008348"/>
    </source>
</evidence>
<accession>A0ABS3BTU1</accession>
<evidence type="ECO:0000256" key="5">
    <source>
        <dbReference type="SAM" id="MobiDB-lite"/>
    </source>
</evidence>
<feature type="region of interest" description="Disordered" evidence="5">
    <location>
        <begin position="1"/>
        <end position="271"/>
    </location>
</feature>
<dbReference type="RefSeq" id="WP_206570696.1">
    <property type="nucleotide sequence ID" value="NZ_JAFKCW010000004.1"/>
</dbReference>
<evidence type="ECO:0000256" key="2">
    <source>
        <dbReference type="ARBA" id="ARBA00023235"/>
    </source>
</evidence>
<dbReference type="InterPro" id="IPR042092">
    <property type="entry name" value="PsdUridine_s_RsuA/RluB/E/F_cat"/>
</dbReference>
<evidence type="ECO:0000313" key="8">
    <source>
        <dbReference type="Proteomes" id="UP000664698"/>
    </source>
</evidence>
<feature type="compositionally biased region" description="Basic and acidic residues" evidence="5">
    <location>
        <begin position="234"/>
        <end position="245"/>
    </location>
</feature>
<evidence type="ECO:0000256" key="3">
    <source>
        <dbReference type="PROSITE-ProRule" id="PRU00182"/>
    </source>
</evidence>
<proteinExistence type="inferred from homology"/>
<dbReference type="PROSITE" id="PS50889">
    <property type="entry name" value="S4"/>
    <property type="match status" value="1"/>
</dbReference>
<dbReference type="Pfam" id="PF00849">
    <property type="entry name" value="PseudoU_synth_2"/>
    <property type="match status" value="1"/>
</dbReference>
<feature type="compositionally biased region" description="Basic and acidic residues" evidence="5">
    <location>
        <begin position="188"/>
        <end position="225"/>
    </location>
</feature>
<dbReference type="SMART" id="SM00363">
    <property type="entry name" value="S4"/>
    <property type="match status" value="1"/>
</dbReference>
<evidence type="ECO:0000313" key="7">
    <source>
        <dbReference type="EMBL" id="MBN7802682.1"/>
    </source>
</evidence>
<keyword evidence="3" id="KW-0694">RNA-binding</keyword>
<dbReference type="Pfam" id="PF01479">
    <property type="entry name" value="S4"/>
    <property type="match status" value="1"/>
</dbReference>
<dbReference type="InterPro" id="IPR006145">
    <property type="entry name" value="PsdUridine_synth_RsuA/RluA"/>
</dbReference>
<dbReference type="InterPro" id="IPR000748">
    <property type="entry name" value="PsdUridine_synth_RsuA/RluB/E/F"/>
</dbReference>
<evidence type="ECO:0000259" key="6">
    <source>
        <dbReference type="SMART" id="SM00363"/>
    </source>
</evidence>
<dbReference type="Proteomes" id="UP000664698">
    <property type="component" value="Unassembled WGS sequence"/>
</dbReference>
<feature type="compositionally biased region" description="Basic and acidic residues" evidence="5">
    <location>
        <begin position="66"/>
        <end position="93"/>
    </location>
</feature>
<dbReference type="Gene3D" id="3.30.70.1560">
    <property type="entry name" value="Alpha-L RNA-binding motif"/>
    <property type="match status" value="1"/>
</dbReference>
<dbReference type="CDD" id="cd00165">
    <property type="entry name" value="S4"/>
    <property type="match status" value="1"/>
</dbReference>
<protein>
    <recommendedName>
        <fullName evidence="4">Pseudouridine synthase</fullName>
        <ecNumber evidence="4">5.4.99.-</ecNumber>
    </recommendedName>
</protein>
<dbReference type="InterPro" id="IPR036986">
    <property type="entry name" value="S4_RNA-bd_sf"/>
</dbReference>
<dbReference type="EC" id="5.4.99.-" evidence="4"/>
<feature type="domain" description="RNA-binding S4" evidence="6">
    <location>
        <begin position="282"/>
        <end position="344"/>
    </location>
</feature>
<dbReference type="InterPro" id="IPR018496">
    <property type="entry name" value="PsdUridine_synth_RsuA/RluB_CS"/>
</dbReference>
<dbReference type="InterPro" id="IPR020094">
    <property type="entry name" value="TruA/RsuA/RluB/E/F_N"/>
</dbReference>
<organism evidence="7 8">
    <name type="scientific">Algoriphagus aestuariicola</name>
    <dbReference type="NCBI Taxonomy" id="1852016"/>
    <lineage>
        <taxon>Bacteria</taxon>
        <taxon>Pseudomonadati</taxon>
        <taxon>Bacteroidota</taxon>
        <taxon>Cytophagia</taxon>
        <taxon>Cytophagales</taxon>
        <taxon>Cyclobacteriaceae</taxon>
        <taxon>Algoriphagus</taxon>
    </lineage>
</organism>
<dbReference type="InterPro" id="IPR002942">
    <property type="entry name" value="S4_RNA-bd"/>
</dbReference>
<feature type="compositionally biased region" description="Basic and acidic residues" evidence="5">
    <location>
        <begin position="34"/>
        <end position="58"/>
    </location>
</feature>
<reference evidence="7 8" key="1">
    <citation type="submission" date="2021-03" db="EMBL/GenBank/DDBJ databases">
        <title>novel species isolated from a fishpond in China.</title>
        <authorList>
            <person name="Lu H."/>
            <person name="Cai Z."/>
        </authorList>
    </citation>
    <scope>NUCLEOTIDE SEQUENCE [LARGE SCALE GENOMIC DNA]</scope>
    <source>
        <strain evidence="7 8">JCM 31546</strain>
    </source>
</reference>
<evidence type="ECO:0000256" key="4">
    <source>
        <dbReference type="RuleBase" id="RU003887"/>
    </source>
</evidence>
<dbReference type="InterPro" id="IPR020103">
    <property type="entry name" value="PsdUridine_synth_cat_dom_sf"/>
</dbReference>
<dbReference type="InterPro" id="IPR050343">
    <property type="entry name" value="RsuA_PseudoU_synthase"/>
</dbReference>
<dbReference type="CDD" id="cd02870">
    <property type="entry name" value="PseudoU_synth_RsuA_like"/>
    <property type="match status" value="1"/>
</dbReference>
<feature type="compositionally biased region" description="Basic and acidic residues" evidence="5">
    <location>
        <begin position="252"/>
        <end position="263"/>
    </location>
</feature>
<dbReference type="EMBL" id="JAFKCW010000004">
    <property type="protein sequence ID" value="MBN7802682.1"/>
    <property type="molecule type" value="Genomic_DNA"/>
</dbReference>
<gene>
    <name evidence="7" type="ORF">J0A67_17530</name>
</gene>
<keyword evidence="8" id="KW-1185">Reference proteome</keyword>
<dbReference type="Gene3D" id="3.10.290.10">
    <property type="entry name" value="RNA-binding S4 domain"/>
    <property type="match status" value="1"/>
</dbReference>